<feature type="compositionally biased region" description="Polar residues" evidence="7">
    <location>
        <begin position="196"/>
        <end position="205"/>
    </location>
</feature>
<dbReference type="Pfam" id="PF00693">
    <property type="entry name" value="Herpes_TK"/>
    <property type="match status" value="1"/>
</dbReference>
<keyword evidence="1" id="KW-0244">Early protein</keyword>
<feature type="compositionally biased region" description="Polar residues" evidence="7">
    <location>
        <begin position="88"/>
        <end position="106"/>
    </location>
</feature>
<evidence type="ECO:0000313" key="9">
    <source>
        <dbReference type="EMBL" id="AEM00657.1"/>
    </source>
</evidence>
<keyword evidence="2" id="KW-0237">DNA synthesis</keyword>
<keyword evidence="4" id="KW-0547">Nucleotide-binding</keyword>
<keyword evidence="5" id="KW-0418">Kinase</keyword>
<evidence type="ECO:0000256" key="2">
    <source>
        <dbReference type="ARBA" id="ARBA00022634"/>
    </source>
</evidence>
<dbReference type="Proteomes" id="UP000163118">
    <property type="component" value="Segment"/>
</dbReference>
<organismHost>
    <name type="scientific">Homo sapiens</name>
    <name type="common">Human</name>
    <dbReference type="NCBI Taxonomy" id="9606"/>
</organismHost>
<evidence type="ECO:0000259" key="8">
    <source>
        <dbReference type="Pfam" id="PF08465"/>
    </source>
</evidence>
<keyword evidence="3" id="KW-0808">Transferase</keyword>
<evidence type="ECO:0000256" key="1">
    <source>
        <dbReference type="ARBA" id="ARBA00022518"/>
    </source>
</evidence>
<evidence type="ECO:0000256" key="4">
    <source>
        <dbReference type="ARBA" id="ARBA00022741"/>
    </source>
</evidence>
<dbReference type="GO" id="GO:0071897">
    <property type="term" value="P:DNA biosynthetic process"/>
    <property type="evidence" value="ECO:0007669"/>
    <property type="project" value="UniProtKB-KW"/>
</dbReference>
<dbReference type="InterPro" id="IPR050566">
    <property type="entry name" value="Deoxyribonucleoside_kinase"/>
</dbReference>
<gene>
    <name evidence="9" type="primary">BXLF1</name>
</gene>
<dbReference type="Gene3D" id="3.40.50.300">
    <property type="entry name" value="P-loop containing nucleotide triphosphate hydrolases"/>
    <property type="match status" value="1"/>
</dbReference>
<dbReference type="PANTHER" id="PTHR10513:SF35">
    <property type="entry name" value="DEOXYADENOSINE KINASE"/>
    <property type="match status" value="1"/>
</dbReference>
<keyword evidence="6" id="KW-0067">ATP-binding</keyword>
<feature type="region of interest" description="Disordered" evidence="7">
    <location>
        <begin position="1"/>
        <end position="162"/>
    </location>
</feature>
<accession>G3CKS6</accession>
<evidence type="ECO:0000256" key="3">
    <source>
        <dbReference type="ARBA" id="ARBA00022679"/>
    </source>
</evidence>
<dbReference type="GO" id="GO:0006230">
    <property type="term" value="P:TMP biosynthetic process"/>
    <property type="evidence" value="ECO:0007669"/>
    <property type="project" value="InterPro"/>
</dbReference>
<sequence length="609" mass="67331">MAGFPGKEAGPPGGWRKCQEDESPENERHENFYAEIDDFAPSVLTPTGSDSGAGEEDDDGLYQVPTHWPPLMAPTGLSGERVPCRTQAAVTSNTGNSPGSRHTSCPFTLPRGAQPPAPAHQKPTAPAPTPKPRSRECGPSKTPDPFSWFRKTSCTEGGADSTSRSFMYQKGFEEGLAGLGLDDKSDCESEDESNFRRPSSHSALKQKNGGKGKPSGLFEHLAAHGREFSKLSKHAAQLKRLSGSVMNVLNLDDAQDTRQAKAQRKESTRVPIVTHLTNHVPVIKPACSLFLEGAPGVGKTTMLNHLKAVFGDLTIVVPEPMRYWTHVYENAIKAMHKNVTRARHGREDTSAEVLACQMKFTTPFRVLASRKRSLLVTESGARSVAPLDCWILHDRHLLSASVVFPLMLLRSQLLSYSDFIQVLATFTADPGDTIVWMKLNVEENMRRLKKRGRKHESGLDAGYLKSVNDAYHAVYCAWLLTQYFAPEDIVKVCAGLTTITTVCHQSHTPIIRSGVAEKLYKNSIFSVLKEVIQPFRADAVLLEVCLAFTRTLAYLQFVLVDLSEFQDDLPGCWTEIYMQALKNPAIRSQFFDWAGLSKVISDFERGNRD</sequence>
<evidence type="ECO:0000256" key="7">
    <source>
        <dbReference type="SAM" id="MobiDB-lite"/>
    </source>
</evidence>
<dbReference type="InterPro" id="IPR027417">
    <property type="entry name" value="P-loop_NTPase"/>
</dbReference>
<feature type="region of interest" description="Disordered" evidence="7">
    <location>
        <begin position="182"/>
        <end position="217"/>
    </location>
</feature>
<evidence type="ECO:0000313" key="10">
    <source>
        <dbReference type="Proteomes" id="UP000163118"/>
    </source>
</evidence>
<organism evidence="9 10">
    <name type="scientific">Epstein-Barr virus (strain GD1)</name>
    <name type="common">HHV-4</name>
    <name type="synonym">Human gammaherpesvirus 4</name>
    <dbReference type="NCBI Taxonomy" id="10376"/>
    <lineage>
        <taxon>Viruses</taxon>
        <taxon>Duplodnaviria</taxon>
        <taxon>Heunggongvirae</taxon>
        <taxon>Peploviricota</taxon>
        <taxon>Herviviricetes</taxon>
        <taxon>Herpesvirales</taxon>
        <taxon>Orthoherpesviridae</taxon>
        <taxon>Gammaherpesvirinae</taxon>
        <taxon>Lymphocryptovirus</taxon>
        <taxon>Lymphocryptovirus humangamma4</taxon>
    </lineage>
</organism>
<dbReference type="Pfam" id="PF08465">
    <property type="entry name" value="Herpes_TK_C"/>
    <property type="match status" value="1"/>
</dbReference>
<proteinExistence type="inferred from homology"/>
<dbReference type="HAMAP" id="MF_04029">
    <property type="entry name" value="HSV_KITH"/>
    <property type="match status" value="1"/>
</dbReference>
<dbReference type="SUPFAM" id="SSF52540">
    <property type="entry name" value="P-loop containing nucleoside triphosphate hydrolases"/>
    <property type="match status" value="1"/>
</dbReference>
<name>G3CKS6_EBVG</name>
<dbReference type="GO" id="GO:0004797">
    <property type="term" value="F:thymidine kinase activity"/>
    <property type="evidence" value="ECO:0007669"/>
    <property type="project" value="InterPro"/>
</dbReference>
<evidence type="ECO:0000256" key="6">
    <source>
        <dbReference type="ARBA" id="ARBA00022840"/>
    </source>
</evidence>
<dbReference type="PANTHER" id="PTHR10513">
    <property type="entry name" value="DEOXYNUCLEOSIDE KINASE"/>
    <property type="match status" value="1"/>
</dbReference>
<feature type="compositionally biased region" description="Basic and acidic residues" evidence="7">
    <location>
        <begin position="17"/>
        <end position="32"/>
    </location>
</feature>
<dbReference type="InterPro" id="IPR001889">
    <property type="entry name" value="Herpes_TK"/>
</dbReference>
<dbReference type="GO" id="GO:0005524">
    <property type="term" value="F:ATP binding"/>
    <property type="evidence" value="ECO:0007669"/>
    <property type="project" value="UniProtKB-KW"/>
</dbReference>
<reference evidence="9 10" key="1">
    <citation type="journal article" date="2011" name="J. Virol.">
        <title>Direct sequencing and characterization of a clinical isolate of epstein-barr virus from nasopharyngeal carcinoma tissue by using next-generation sequencing technology.</title>
        <authorList>
            <person name="Liu P."/>
            <person name="Fang X."/>
            <person name="Feng Z."/>
            <person name="Guo Y.M."/>
            <person name="Peng R.J."/>
            <person name="Liu T."/>
            <person name="Huang Z."/>
            <person name="Feng Y."/>
            <person name="Sun X."/>
            <person name="Xiong Z."/>
            <person name="Guo X."/>
            <person name="Pang S.S."/>
            <person name="Wang B."/>
            <person name="Lv X."/>
            <person name="Feng F.T."/>
            <person name="Li D.J."/>
            <person name="Chen L.Z."/>
            <person name="Feng Q.S."/>
            <person name="Huang W.L."/>
            <person name="Zeng M.S."/>
            <person name="Bei J.X."/>
            <person name="Zhang Y."/>
            <person name="Zeng Y.X."/>
        </authorList>
    </citation>
    <scope>NUCLEOTIDE SEQUENCE [LARGE SCALE GENOMIC DNA]</scope>
    <source>
        <strain evidence="9">GD2</strain>
    </source>
</reference>
<feature type="domain" description="Herpesvirus thymidine kinase C-terminal" evidence="8">
    <location>
        <begin position="564"/>
        <end position="596"/>
    </location>
</feature>
<evidence type="ECO:0000256" key="5">
    <source>
        <dbReference type="ARBA" id="ARBA00022777"/>
    </source>
</evidence>
<dbReference type="EMBL" id="HQ020558">
    <property type="protein sequence ID" value="AEM00657.1"/>
    <property type="molecule type" value="Genomic_DNA"/>
</dbReference>
<feature type="compositionally biased region" description="Polar residues" evidence="7">
    <location>
        <begin position="150"/>
        <end position="162"/>
    </location>
</feature>
<dbReference type="InterPro" id="IPR013672">
    <property type="entry name" value="Herpes_TK_C"/>
</dbReference>
<protein>
    <submittedName>
        <fullName evidence="9">BXLF1</fullName>
    </submittedName>
</protein>